<proteinExistence type="predicted"/>
<dbReference type="Proteomes" id="UP000814128">
    <property type="component" value="Unassembled WGS sequence"/>
</dbReference>
<organism evidence="1 2">
    <name type="scientific">Vararia minispora EC-137</name>
    <dbReference type="NCBI Taxonomy" id="1314806"/>
    <lineage>
        <taxon>Eukaryota</taxon>
        <taxon>Fungi</taxon>
        <taxon>Dikarya</taxon>
        <taxon>Basidiomycota</taxon>
        <taxon>Agaricomycotina</taxon>
        <taxon>Agaricomycetes</taxon>
        <taxon>Russulales</taxon>
        <taxon>Lachnocladiaceae</taxon>
        <taxon>Vararia</taxon>
    </lineage>
</organism>
<name>A0ACB8Q9U9_9AGAM</name>
<comment type="caution">
    <text evidence="1">The sequence shown here is derived from an EMBL/GenBank/DDBJ whole genome shotgun (WGS) entry which is preliminary data.</text>
</comment>
<dbReference type="EMBL" id="MU273763">
    <property type="protein sequence ID" value="KAI0028330.1"/>
    <property type="molecule type" value="Genomic_DNA"/>
</dbReference>
<protein>
    <submittedName>
        <fullName evidence="1">Uncharacterized protein</fullName>
    </submittedName>
</protein>
<evidence type="ECO:0000313" key="2">
    <source>
        <dbReference type="Proteomes" id="UP000814128"/>
    </source>
</evidence>
<gene>
    <name evidence="1" type="ORF">K488DRAFT_58879</name>
</gene>
<accession>A0ACB8Q9U9</accession>
<reference evidence="1" key="1">
    <citation type="submission" date="2021-02" db="EMBL/GenBank/DDBJ databases">
        <authorList>
            <consortium name="DOE Joint Genome Institute"/>
            <person name="Ahrendt S."/>
            <person name="Looney B.P."/>
            <person name="Miyauchi S."/>
            <person name="Morin E."/>
            <person name="Drula E."/>
            <person name="Courty P.E."/>
            <person name="Chicoki N."/>
            <person name="Fauchery L."/>
            <person name="Kohler A."/>
            <person name="Kuo A."/>
            <person name="Labutti K."/>
            <person name="Pangilinan J."/>
            <person name="Lipzen A."/>
            <person name="Riley R."/>
            <person name="Andreopoulos W."/>
            <person name="He G."/>
            <person name="Johnson J."/>
            <person name="Barry K.W."/>
            <person name="Grigoriev I.V."/>
            <person name="Nagy L."/>
            <person name="Hibbett D."/>
            <person name="Henrissat B."/>
            <person name="Matheny P.B."/>
            <person name="Labbe J."/>
            <person name="Martin F."/>
        </authorList>
    </citation>
    <scope>NUCLEOTIDE SEQUENCE</scope>
    <source>
        <strain evidence="1">EC-137</strain>
    </source>
</reference>
<keyword evidence="2" id="KW-1185">Reference proteome</keyword>
<sequence length="355" mass="39718">MLPRASLVFKGFVGAVLLLNIRSLPFAWHVRVWWPVFVLQMRWAVYRLSFLFKSKEEKRRARRGWVDSLSPVGWNPLLRDHRLKNWADLSDIDYNMHLSNSAYAKALDSARMYAALDFFPGFLIAGGWIALAATHFHFLREIPMLAPYETRMSLVAWDQKWVFLVARFVTHPKKGAKPRREQHGHVTEGAPIPTLHTPVNGVDTPANGGATPLPGASDLKALTAAVSSVEADGALVNCISVNQLVFKHGRVTVPPALVLAYDGFCHHAGDGLRERKYSHANPPPHWEHVCAIRDKGPKAEAAFLRGGWRDVPEAERWWEEAFVGAQETIRTNLAKLMGVREGLEGGRAVVAELFS</sequence>
<reference evidence="1" key="2">
    <citation type="journal article" date="2022" name="New Phytol.">
        <title>Evolutionary transition to the ectomycorrhizal habit in the genomes of a hyperdiverse lineage of mushroom-forming fungi.</title>
        <authorList>
            <person name="Looney B."/>
            <person name="Miyauchi S."/>
            <person name="Morin E."/>
            <person name="Drula E."/>
            <person name="Courty P.E."/>
            <person name="Kohler A."/>
            <person name="Kuo A."/>
            <person name="LaButti K."/>
            <person name="Pangilinan J."/>
            <person name="Lipzen A."/>
            <person name="Riley R."/>
            <person name="Andreopoulos W."/>
            <person name="He G."/>
            <person name="Johnson J."/>
            <person name="Nolan M."/>
            <person name="Tritt A."/>
            <person name="Barry K.W."/>
            <person name="Grigoriev I.V."/>
            <person name="Nagy L.G."/>
            <person name="Hibbett D."/>
            <person name="Henrissat B."/>
            <person name="Matheny P.B."/>
            <person name="Labbe J."/>
            <person name="Martin F.M."/>
        </authorList>
    </citation>
    <scope>NUCLEOTIDE SEQUENCE</scope>
    <source>
        <strain evidence="1">EC-137</strain>
    </source>
</reference>
<evidence type="ECO:0000313" key="1">
    <source>
        <dbReference type="EMBL" id="KAI0028330.1"/>
    </source>
</evidence>